<sequence length="545" mass="58018">MAVSNASGLSSSRRTVIIAVVASLGGVLGLVALIAAIIYLGRRRAKNVQPGSQNGVIASDAAPMDQEDPNTSGWVEGTWAGDEDDGQNGARRAPSNGRRKRGPSNASTSNTSLPTTPSTRSLNKPLPLPSVTNIQTRLPYARAELVSPSSSFGNLGSAPPDSATFFIPVPPVPPIPPLPVPAAPPVRPQRSPDYSDTFLDMGRFSVIEPNLSAPPSHPFAAAQAYTSSSSPNLMRQRSDTNPSVTIPPPSASSTALAAATRGYAYASGTTPTRKRSDSDLERERRQHLQQQRQQQQQTYSRTNPPSRQRSGSDLSNSAYTRAAPASGSRRRAGSDLEVNYPRGGPVVNPLAVAPQTVTRQRSGSDLDKGEYASAYSGMQSPSTFGSTLPSTVTTPTSTTMLMPMATRNPGPTLGQGNGPGKDSEKEREREKEKEKKASTARAAAPRRKVDPIDPSLQPPRDAQHPQAQRQASLSRSASRSHGHDREAEQSQSSGSGSGSSRSGRRGGIVMSDRDRERFGFLDVPQDASLRLSFDSRPPSYHEADR</sequence>
<dbReference type="EMBL" id="LR730316">
    <property type="protein sequence ID" value="VWP02560.1"/>
    <property type="molecule type" value="Genomic_DNA"/>
</dbReference>
<protein>
    <submittedName>
        <fullName evidence="3">Mitogen-activated protein kinase (EC)</fullName>
        <ecNumber evidence="3">2.7.11.24</ecNumber>
    </submittedName>
</protein>
<evidence type="ECO:0000256" key="2">
    <source>
        <dbReference type="SAM" id="Phobius"/>
    </source>
</evidence>
<keyword evidence="2" id="KW-1133">Transmembrane helix</keyword>
<feature type="compositionally biased region" description="Low complexity" evidence="1">
    <location>
        <begin position="466"/>
        <end position="479"/>
    </location>
</feature>
<feature type="compositionally biased region" description="Low complexity" evidence="1">
    <location>
        <begin position="103"/>
        <end position="123"/>
    </location>
</feature>
<feature type="compositionally biased region" description="Low complexity" evidence="1">
    <location>
        <begin position="386"/>
        <end position="406"/>
    </location>
</feature>
<keyword evidence="3" id="KW-0808">Transferase</keyword>
<evidence type="ECO:0000256" key="1">
    <source>
        <dbReference type="SAM" id="MobiDB-lite"/>
    </source>
</evidence>
<keyword evidence="3" id="KW-0418">Kinase</keyword>
<feature type="compositionally biased region" description="Low complexity" evidence="1">
    <location>
        <begin position="288"/>
        <end position="297"/>
    </location>
</feature>
<organism evidence="3">
    <name type="scientific">Ganoderma boninense</name>
    <dbReference type="NCBI Taxonomy" id="34458"/>
    <lineage>
        <taxon>Eukaryota</taxon>
        <taxon>Fungi</taxon>
        <taxon>Dikarya</taxon>
        <taxon>Basidiomycota</taxon>
        <taxon>Agaricomycotina</taxon>
        <taxon>Agaricomycetes</taxon>
        <taxon>Polyporales</taxon>
        <taxon>Polyporaceae</taxon>
        <taxon>Ganoderma</taxon>
    </lineage>
</organism>
<evidence type="ECO:0000313" key="3">
    <source>
        <dbReference type="EMBL" id="VWP02560.1"/>
    </source>
</evidence>
<dbReference type="GO" id="GO:0004707">
    <property type="term" value="F:MAP kinase activity"/>
    <property type="evidence" value="ECO:0007669"/>
    <property type="project" value="UniProtKB-EC"/>
</dbReference>
<keyword evidence="2" id="KW-0812">Transmembrane</keyword>
<proteinExistence type="predicted"/>
<feature type="compositionally biased region" description="Basic and acidic residues" evidence="1">
    <location>
        <begin position="421"/>
        <end position="437"/>
    </location>
</feature>
<feature type="compositionally biased region" description="Basic and acidic residues" evidence="1">
    <location>
        <begin position="274"/>
        <end position="286"/>
    </location>
</feature>
<keyword evidence="2" id="KW-0472">Membrane</keyword>
<accession>A0A5K1K8W9</accession>
<feature type="compositionally biased region" description="Polar residues" evidence="1">
    <location>
        <begin position="376"/>
        <end position="385"/>
    </location>
</feature>
<feature type="region of interest" description="Disordered" evidence="1">
    <location>
        <begin position="215"/>
        <end position="545"/>
    </location>
</feature>
<dbReference type="EC" id="2.7.11.24" evidence="3"/>
<feature type="region of interest" description="Disordered" evidence="1">
    <location>
        <begin position="49"/>
        <end position="130"/>
    </location>
</feature>
<dbReference type="AlphaFoldDB" id="A0A5K1K8W9"/>
<feature type="compositionally biased region" description="Low complexity" evidence="1">
    <location>
        <begin position="489"/>
        <end position="501"/>
    </location>
</feature>
<feature type="compositionally biased region" description="Low complexity" evidence="1">
    <location>
        <begin position="251"/>
        <end position="270"/>
    </location>
</feature>
<feature type="compositionally biased region" description="Polar residues" evidence="1">
    <location>
        <begin position="298"/>
        <end position="319"/>
    </location>
</feature>
<gene>
    <name evidence="3" type="primary">X0JB59</name>
</gene>
<name>A0A5K1K8W9_9APHY</name>
<feature type="compositionally biased region" description="Polar residues" evidence="1">
    <location>
        <begin position="224"/>
        <end position="241"/>
    </location>
</feature>
<reference evidence="3" key="1">
    <citation type="submission" date="2019-10" db="EMBL/GenBank/DDBJ databases">
        <authorList>
            <person name="Nor Muhammad N."/>
        </authorList>
    </citation>
    <scope>NUCLEOTIDE SEQUENCE</scope>
</reference>
<feature type="transmembrane region" description="Helical" evidence="2">
    <location>
        <begin position="16"/>
        <end position="40"/>
    </location>
</feature>